<dbReference type="SUPFAM" id="SSF158452">
    <property type="entry name" value="YqcC-like"/>
    <property type="match status" value="1"/>
</dbReference>
<protein>
    <submittedName>
        <fullName evidence="2">Pseudouridine synthase</fullName>
    </submittedName>
</protein>
<dbReference type="InterPro" id="IPR036814">
    <property type="entry name" value="YqcC-like_sf"/>
</dbReference>
<evidence type="ECO:0000259" key="1">
    <source>
        <dbReference type="Pfam" id="PF04287"/>
    </source>
</evidence>
<evidence type="ECO:0000313" key="3">
    <source>
        <dbReference type="Proteomes" id="UP000031672"/>
    </source>
</evidence>
<dbReference type="PANTHER" id="PTHR39586">
    <property type="entry name" value="CYTOPLASMIC PROTEIN-RELATED"/>
    <property type="match status" value="1"/>
</dbReference>
<dbReference type="PIRSF" id="PIRSF006257">
    <property type="entry name" value="UCP006257"/>
    <property type="match status" value="1"/>
</dbReference>
<sequence length="104" mass="11836">MKQDIPLIALLDELELQMHSLGCWQSEAPSAEALASTEPFAIDTLEPQQWLQWIFLPKIRAMINAQQSVPSGFSMVGYFEQSWQQQAQYAALLTVIRRIDQEVA</sequence>
<dbReference type="EMBL" id="JTKH01000023">
    <property type="protein sequence ID" value="KII76961.1"/>
    <property type="molecule type" value="Genomic_DNA"/>
</dbReference>
<dbReference type="Pfam" id="PF04287">
    <property type="entry name" value="DUF446"/>
    <property type="match status" value="1"/>
</dbReference>
<dbReference type="InterPro" id="IPR007384">
    <property type="entry name" value="UCP006257"/>
</dbReference>
<name>A0A0C2NBE4_9VIBR</name>
<proteinExistence type="predicted"/>
<dbReference type="AlphaFoldDB" id="A0A0C2NBE4"/>
<dbReference type="RefSeq" id="WP_040991212.1">
    <property type="nucleotide sequence ID" value="NZ_JTKH01000023.1"/>
</dbReference>
<evidence type="ECO:0000313" key="2">
    <source>
        <dbReference type="EMBL" id="KII76961.1"/>
    </source>
</evidence>
<dbReference type="STRING" id="1461322.OJ16_12625"/>
<dbReference type="GO" id="GO:0044010">
    <property type="term" value="P:single-species biofilm formation"/>
    <property type="evidence" value="ECO:0007669"/>
    <property type="project" value="TreeGrafter"/>
</dbReference>
<dbReference type="OrthoDB" id="8794567at2"/>
<dbReference type="Gene3D" id="1.20.1440.40">
    <property type="entry name" value="YqcC-like"/>
    <property type="match status" value="1"/>
</dbReference>
<reference evidence="2 3" key="1">
    <citation type="submission" date="2014-11" db="EMBL/GenBank/DDBJ databases">
        <title>Draft Genome Sequence of Vibrio piscirenalis strains CECT 8603T and CECT 8604, two marine Gammaproteobacterium isolated from cultured gilthead sea bream (Sparus aurata).</title>
        <authorList>
            <person name="Arahal D.R."/>
            <person name="Rodrigo-Torres L."/>
            <person name="Lucena T."/>
            <person name="Pujalte M.J."/>
        </authorList>
    </citation>
    <scope>NUCLEOTIDE SEQUENCE [LARGE SCALE GENOMIC DNA]</scope>
    <source>
        <strain evidence="2 3">DCR 1-4-2</strain>
    </source>
</reference>
<comment type="caution">
    <text evidence="2">The sequence shown here is derived from an EMBL/GenBank/DDBJ whole genome shotgun (WGS) entry which is preliminary data.</text>
</comment>
<organism evidence="2 3">
    <name type="scientific">Vibrio renipiscarius</name>
    <dbReference type="NCBI Taxonomy" id="1461322"/>
    <lineage>
        <taxon>Bacteria</taxon>
        <taxon>Pseudomonadati</taxon>
        <taxon>Pseudomonadota</taxon>
        <taxon>Gammaproteobacteria</taxon>
        <taxon>Vibrionales</taxon>
        <taxon>Vibrionaceae</taxon>
        <taxon>Vibrio</taxon>
    </lineage>
</organism>
<dbReference type="PANTHER" id="PTHR39586:SF1">
    <property type="entry name" value="CYTOPLASMIC PROTEIN"/>
    <property type="match status" value="1"/>
</dbReference>
<dbReference type="InterPro" id="IPR023376">
    <property type="entry name" value="YqcC-like_dom"/>
</dbReference>
<accession>A0A0C2NBE4</accession>
<dbReference type="Proteomes" id="UP000031672">
    <property type="component" value="Unassembled WGS sequence"/>
</dbReference>
<keyword evidence="3" id="KW-1185">Reference proteome</keyword>
<gene>
    <name evidence="2" type="ORF">OJ16_12625</name>
</gene>
<accession>A0A0C2NRL6</accession>
<feature type="domain" description="YqcC-like" evidence="1">
    <location>
        <begin position="9"/>
        <end position="101"/>
    </location>
</feature>